<evidence type="ECO:0000256" key="9">
    <source>
        <dbReference type="ARBA" id="ARBA00023242"/>
    </source>
</evidence>
<dbReference type="AlphaFoldDB" id="A0A8B8GRI4"/>
<reference evidence="12" key="1">
    <citation type="submission" date="2025-08" db="UniProtKB">
        <authorList>
            <consortium name="RefSeq"/>
        </authorList>
    </citation>
    <scope>IDENTIFICATION</scope>
    <source>
        <tissue evidence="12">Whole body</tissue>
    </source>
</reference>
<evidence type="ECO:0000256" key="1">
    <source>
        <dbReference type="ARBA" id="ARBA00004123"/>
    </source>
</evidence>
<dbReference type="GO" id="GO:0005634">
    <property type="term" value="C:nucleus"/>
    <property type="evidence" value="ECO:0007669"/>
    <property type="project" value="UniProtKB-SubCell"/>
</dbReference>
<evidence type="ECO:0000256" key="4">
    <source>
        <dbReference type="ARBA" id="ARBA00022833"/>
    </source>
</evidence>
<dbReference type="InterPro" id="IPR001628">
    <property type="entry name" value="Znf_hrmn_rcpt"/>
</dbReference>
<proteinExistence type="predicted"/>
<keyword evidence="3" id="KW-0863">Zinc-finger</keyword>
<keyword evidence="2" id="KW-0479">Metal-binding</keyword>
<evidence type="ECO:0000256" key="7">
    <source>
        <dbReference type="ARBA" id="ARBA00023163"/>
    </source>
</evidence>
<dbReference type="InterPro" id="IPR035500">
    <property type="entry name" value="NHR-like_dom_sf"/>
</dbReference>
<dbReference type="InterPro" id="IPR050274">
    <property type="entry name" value="Nuclear_hormone_rcpt_NR2"/>
</dbReference>
<dbReference type="InterPro" id="IPR013088">
    <property type="entry name" value="Znf_NHR/GATA"/>
</dbReference>
<keyword evidence="11" id="KW-1185">Reference proteome</keyword>
<evidence type="ECO:0000256" key="2">
    <source>
        <dbReference type="ARBA" id="ARBA00022723"/>
    </source>
</evidence>
<dbReference type="SMART" id="SM00399">
    <property type="entry name" value="ZnF_C4"/>
    <property type="match status" value="1"/>
</dbReference>
<dbReference type="OrthoDB" id="5771769at2759"/>
<evidence type="ECO:0000256" key="3">
    <source>
        <dbReference type="ARBA" id="ARBA00022771"/>
    </source>
</evidence>
<keyword evidence="4" id="KW-0862">Zinc</keyword>
<dbReference type="CDD" id="cd06957">
    <property type="entry name" value="NR_DBD_PNR_like_2"/>
    <property type="match status" value="1"/>
</dbReference>
<dbReference type="GO" id="GO:0003700">
    <property type="term" value="F:DNA-binding transcription factor activity"/>
    <property type="evidence" value="ECO:0007669"/>
    <property type="project" value="InterPro"/>
</dbReference>
<dbReference type="PROSITE" id="PS51030">
    <property type="entry name" value="NUCLEAR_REC_DBD_2"/>
    <property type="match status" value="1"/>
</dbReference>
<dbReference type="Pfam" id="PF00105">
    <property type="entry name" value="zf-C4"/>
    <property type="match status" value="1"/>
</dbReference>
<keyword evidence="9" id="KW-0539">Nucleus</keyword>
<evidence type="ECO:0000256" key="6">
    <source>
        <dbReference type="ARBA" id="ARBA00023125"/>
    </source>
</evidence>
<accession>A0A8B8GRI4</accession>
<name>A0A8B8GRI4_9HEMI</name>
<evidence type="ECO:0000256" key="5">
    <source>
        <dbReference type="ARBA" id="ARBA00023015"/>
    </source>
</evidence>
<protein>
    <submittedName>
        <fullName evidence="12">Nuclear hormone receptor family member nhr-67 isoform X1</fullName>
    </submittedName>
</protein>
<keyword evidence="6" id="KW-0238">DNA-binding</keyword>
<dbReference type="Gene3D" id="3.30.50.10">
    <property type="entry name" value="Erythroid Transcription Factor GATA-1, subunit A"/>
    <property type="match status" value="1"/>
</dbReference>
<dbReference type="SUPFAM" id="SSF57716">
    <property type="entry name" value="Glucocorticoid receptor-like (DNA-binding domain)"/>
    <property type="match status" value="1"/>
</dbReference>
<dbReference type="RefSeq" id="XP_025425211.1">
    <property type="nucleotide sequence ID" value="XM_025569426.1"/>
</dbReference>
<keyword evidence="7" id="KW-0804">Transcription</keyword>
<dbReference type="CTD" id="40783"/>
<dbReference type="Proteomes" id="UP000694846">
    <property type="component" value="Unplaced"/>
</dbReference>
<evidence type="ECO:0000313" key="11">
    <source>
        <dbReference type="Proteomes" id="UP000694846"/>
    </source>
</evidence>
<keyword evidence="5" id="KW-0805">Transcription regulation</keyword>
<sequence>MTQSLHSDKHAHIISVTSDSNMIHTIYFTFGRTLPIPVCCRVCGDKSFGKHYGVFCCDGCSCFFKRSVRRRIVYTCIAGTGQCIVDKARRNWCPFCRLQKCLRVNMNVTAVQDERGPRKSKTPKISECNNIVPKNWKTRSEYIFEIGAEIFLTSLRQCRFCDPMTILPKADQNEILNRTWHQSFVLLAAFWPTNLITLLSGPSSRVENIVATLIASHRAMRLDPVEYNLVLTLVLCRPDLCSSVDLRNDLTVIGTNAKDALMKHTSFKSPTRYFGILACILSITDDLAGYLKIVFFEPSVRNVPMNHLVSVIT</sequence>
<dbReference type="GO" id="GO:0043565">
    <property type="term" value="F:sequence-specific DNA binding"/>
    <property type="evidence" value="ECO:0007669"/>
    <property type="project" value="InterPro"/>
</dbReference>
<dbReference type="Gene3D" id="1.10.565.10">
    <property type="entry name" value="Retinoid X Receptor"/>
    <property type="match status" value="1"/>
</dbReference>
<organism evidence="11 12">
    <name type="scientific">Sipha flava</name>
    <name type="common">yellow sugarcane aphid</name>
    <dbReference type="NCBI Taxonomy" id="143950"/>
    <lineage>
        <taxon>Eukaryota</taxon>
        <taxon>Metazoa</taxon>
        <taxon>Ecdysozoa</taxon>
        <taxon>Arthropoda</taxon>
        <taxon>Hexapoda</taxon>
        <taxon>Insecta</taxon>
        <taxon>Pterygota</taxon>
        <taxon>Neoptera</taxon>
        <taxon>Paraneoptera</taxon>
        <taxon>Hemiptera</taxon>
        <taxon>Sternorrhyncha</taxon>
        <taxon>Aphidomorpha</taxon>
        <taxon>Aphidoidea</taxon>
        <taxon>Aphididae</taxon>
        <taxon>Sipha</taxon>
    </lineage>
</organism>
<keyword evidence="8 12" id="KW-0675">Receptor</keyword>
<dbReference type="PROSITE" id="PS00031">
    <property type="entry name" value="NUCLEAR_REC_DBD_1"/>
    <property type="match status" value="1"/>
</dbReference>
<dbReference type="GO" id="GO:0008270">
    <property type="term" value="F:zinc ion binding"/>
    <property type="evidence" value="ECO:0007669"/>
    <property type="project" value="UniProtKB-KW"/>
</dbReference>
<evidence type="ECO:0000256" key="8">
    <source>
        <dbReference type="ARBA" id="ARBA00023170"/>
    </source>
</evidence>
<evidence type="ECO:0000259" key="10">
    <source>
        <dbReference type="PROSITE" id="PS51030"/>
    </source>
</evidence>
<dbReference type="GeneID" id="112694076"/>
<dbReference type="SUPFAM" id="SSF48508">
    <property type="entry name" value="Nuclear receptor ligand-binding domain"/>
    <property type="match status" value="1"/>
</dbReference>
<comment type="subcellular location">
    <subcellularLocation>
        <location evidence="1">Nucleus</location>
    </subcellularLocation>
</comment>
<evidence type="ECO:0000313" key="12">
    <source>
        <dbReference type="RefSeq" id="XP_025425211.1"/>
    </source>
</evidence>
<dbReference type="PANTHER" id="PTHR24083">
    <property type="entry name" value="NUCLEAR HORMONE RECEPTOR"/>
    <property type="match status" value="1"/>
</dbReference>
<feature type="domain" description="Nuclear receptor" evidence="10">
    <location>
        <begin position="37"/>
        <end position="113"/>
    </location>
</feature>
<gene>
    <name evidence="12" type="primary">LOC112694076</name>
</gene>
<dbReference type="PRINTS" id="PR00047">
    <property type="entry name" value="STROIDFINGER"/>
</dbReference>